<evidence type="ECO:0000313" key="1">
    <source>
        <dbReference type="EMBL" id="CAB4277576.1"/>
    </source>
</evidence>
<dbReference type="OrthoDB" id="1700314at2759"/>
<name>A0A6J5UM58_PRUAR</name>
<evidence type="ECO:0000313" key="3">
    <source>
        <dbReference type="Proteomes" id="UP000507222"/>
    </source>
</evidence>
<organism evidence="1 3">
    <name type="scientific">Prunus armeniaca</name>
    <name type="common">Apricot</name>
    <name type="synonym">Armeniaca vulgaris</name>
    <dbReference type="NCBI Taxonomy" id="36596"/>
    <lineage>
        <taxon>Eukaryota</taxon>
        <taxon>Viridiplantae</taxon>
        <taxon>Streptophyta</taxon>
        <taxon>Embryophyta</taxon>
        <taxon>Tracheophyta</taxon>
        <taxon>Spermatophyta</taxon>
        <taxon>Magnoliopsida</taxon>
        <taxon>eudicotyledons</taxon>
        <taxon>Gunneridae</taxon>
        <taxon>Pentapetalae</taxon>
        <taxon>rosids</taxon>
        <taxon>fabids</taxon>
        <taxon>Rosales</taxon>
        <taxon>Rosaceae</taxon>
        <taxon>Amygdaloideae</taxon>
        <taxon>Amygdaleae</taxon>
        <taxon>Prunus</taxon>
    </lineage>
</organism>
<protein>
    <submittedName>
        <fullName evidence="1">Uncharacterized protein</fullName>
    </submittedName>
</protein>
<dbReference type="AlphaFoldDB" id="A0A6J5UM58"/>
<reference evidence="1 3" key="2">
    <citation type="submission" date="2020-05" db="EMBL/GenBank/DDBJ databases">
        <authorList>
            <person name="Campoy J."/>
            <person name="Schneeberger K."/>
            <person name="Spophaly S."/>
        </authorList>
    </citation>
    <scope>NUCLEOTIDE SEQUENCE [LARGE SCALE GENOMIC DNA]</scope>
    <source>
        <strain evidence="1">PruArmRojPasFocal</strain>
    </source>
</reference>
<dbReference type="EMBL" id="CAEKDK010000004">
    <property type="protein sequence ID" value="CAB4277576.1"/>
    <property type="molecule type" value="Genomic_DNA"/>
</dbReference>
<keyword evidence="4" id="KW-1185">Reference proteome</keyword>
<dbReference type="Proteomes" id="UP000507222">
    <property type="component" value="Unassembled WGS sequence"/>
</dbReference>
<proteinExistence type="predicted"/>
<reference evidence="4" key="1">
    <citation type="journal article" date="2020" name="Genome Biol.">
        <title>Gamete binning: chromosome-level and haplotype-resolved genome assembly enabled by high-throughput single-cell sequencing of gamete genomes.</title>
        <authorList>
            <person name="Campoy J.A."/>
            <person name="Sun H."/>
            <person name="Goel M."/>
            <person name="Jiao W.-B."/>
            <person name="Folz-Donahue K."/>
            <person name="Wang N."/>
            <person name="Rubio M."/>
            <person name="Liu C."/>
            <person name="Kukat C."/>
            <person name="Ruiz D."/>
            <person name="Huettel B."/>
            <person name="Schneeberger K."/>
        </authorList>
    </citation>
    <scope>NUCLEOTIDE SEQUENCE [LARGE SCALE GENOMIC DNA]</scope>
    <source>
        <strain evidence="4">cv. Rojo Pasion</strain>
    </source>
</reference>
<gene>
    <name evidence="1" type="ORF">CURHAP_LOCUS27356</name>
    <name evidence="2" type="ORF">ORAREDHAP_LOCUS26990</name>
</gene>
<dbReference type="EMBL" id="CAEKKB010000004">
    <property type="protein sequence ID" value="CAB4307968.1"/>
    <property type="molecule type" value="Genomic_DNA"/>
</dbReference>
<evidence type="ECO:0000313" key="2">
    <source>
        <dbReference type="EMBL" id="CAB4307968.1"/>
    </source>
</evidence>
<sequence length="62" mass="7030">MLGLGAEVMVALVGLWAMFLRPLLMNYTGDMVEVMVSQIRELISRSRSRSRSSSRRPFSRAI</sequence>
<dbReference type="Proteomes" id="UP000507245">
    <property type="component" value="Unassembled WGS sequence"/>
</dbReference>
<evidence type="ECO:0000313" key="4">
    <source>
        <dbReference type="Proteomes" id="UP000507245"/>
    </source>
</evidence>
<accession>A0A6J5UM58</accession>